<evidence type="ECO:0000259" key="1">
    <source>
        <dbReference type="Pfam" id="PF13087"/>
    </source>
</evidence>
<dbReference type="STRING" id="41067.A0A2I2FLE7"/>
<dbReference type="PANTHER" id="PTHR10887">
    <property type="entry name" value="DNA2/NAM7 HELICASE FAMILY"/>
    <property type="match status" value="1"/>
</dbReference>
<dbReference type="InterPro" id="IPR027417">
    <property type="entry name" value="P-loop_NTPase"/>
</dbReference>
<protein>
    <recommendedName>
        <fullName evidence="1">DNA2/NAM7 helicase-like C-terminal domain-containing protein</fullName>
    </recommendedName>
</protein>
<evidence type="ECO:0000313" key="2">
    <source>
        <dbReference type="EMBL" id="PLB41449.1"/>
    </source>
</evidence>
<dbReference type="InterPro" id="IPR045055">
    <property type="entry name" value="DNA2/NAM7-like"/>
</dbReference>
<dbReference type="Pfam" id="PF13087">
    <property type="entry name" value="AAA_12"/>
    <property type="match status" value="1"/>
</dbReference>
<dbReference type="Proteomes" id="UP000234585">
    <property type="component" value="Unassembled WGS sequence"/>
</dbReference>
<accession>A0A2I2FLE7</accession>
<dbReference type="PANTHER" id="PTHR10887:SF495">
    <property type="entry name" value="HELICASE SENATAXIN ISOFORM X1-RELATED"/>
    <property type="match status" value="1"/>
</dbReference>
<evidence type="ECO:0000313" key="3">
    <source>
        <dbReference type="Proteomes" id="UP000234585"/>
    </source>
</evidence>
<feature type="domain" description="DNA2/NAM7 helicase-like C-terminal" evidence="1">
    <location>
        <begin position="15"/>
        <end position="70"/>
    </location>
</feature>
<name>A0A2I2FLE7_ASPCN</name>
<dbReference type="OrthoDB" id="4526869at2759"/>
<dbReference type="AlphaFoldDB" id="A0A2I2FLE7"/>
<organism evidence="2 3">
    <name type="scientific">Aspergillus candidus</name>
    <dbReference type="NCBI Taxonomy" id="41067"/>
    <lineage>
        <taxon>Eukaryota</taxon>
        <taxon>Fungi</taxon>
        <taxon>Dikarya</taxon>
        <taxon>Ascomycota</taxon>
        <taxon>Pezizomycotina</taxon>
        <taxon>Eurotiomycetes</taxon>
        <taxon>Eurotiomycetidae</taxon>
        <taxon>Eurotiales</taxon>
        <taxon>Aspergillaceae</taxon>
        <taxon>Aspergillus</taxon>
        <taxon>Aspergillus subgen. Circumdati</taxon>
    </lineage>
</organism>
<sequence>MRLSEKLDIAWKHMPKVATVDSMQGHEADLIMLDWVVVSGKQSGLCFAADNRRANVALARARSCLIVVAKGKVINNGHLSEARPREFHPEILAHWQHLLYNDLIVDVCQSTHPTHDGVPDTPSSNKYWLRPL</sequence>
<keyword evidence="3" id="KW-1185">Reference proteome</keyword>
<gene>
    <name evidence="2" type="ORF">BDW47DRAFT_122499</name>
</gene>
<proteinExistence type="predicted"/>
<dbReference type="Gene3D" id="3.40.50.300">
    <property type="entry name" value="P-loop containing nucleotide triphosphate hydrolases"/>
    <property type="match status" value="1"/>
</dbReference>
<dbReference type="InterPro" id="IPR041679">
    <property type="entry name" value="DNA2/NAM7-like_C"/>
</dbReference>
<dbReference type="GeneID" id="36523006"/>
<dbReference type="RefSeq" id="XP_024675461.1">
    <property type="nucleotide sequence ID" value="XM_024815846.1"/>
</dbReference>
<reference evidence="2 3" key="1">
    <citation type="submission" date="2017-12" db="EMBL/GenBank/DDBJ databases">
        <authorList>
            <consortium name="DOE Joint Genome Institute"/>
            <person name="Haridas S."/>
            <person name="Kjaerbolling I."/>
            <person name="Vesth T.C."/>
            <person name="Frisvad J.C."/>
            <person name="Nybo J.L."/>
            <person name="Theobald S."/>
            <person name="Kuo A."/>
            <person name="Bowyer P."/>
            <person name="Matsuda Y."/>
            <person name="Mondo S."/>
            <person name="Lyhne E.K."/>
            <person name="Kogle M.E."/>
            <person name="Clum A."/>
            <person name="Lipzen A."/>
            <person name="Salamov A."/>
            <person name="Ngan C.Y."/>
            <person name="Daum C."/>
            <person name="Chiniquy J."/>
            <person name="Barry K."/>
            <person name="LaButti K."/>
            <person name="Simmons B.A."/>
            <person name="Magnuson J.K."/>
            <person name="Mortensen U.H."/>
            <person name="Larsen T.O."/>
            <person name="Grigoriev I.V."/>
            <person name="Baker S.E."/>
            <person name="Andersen M.R."/>
            <person name="Nordberg H.P."/>
            <person name="Cantor M.N."/>
            <person name="Hua S.X."/>
        </authorList>
    </citation>
    <scope>NUCLEOTIDE SEQUENCE [LARGE SCALE GENOMIC DNA]</scope>
    <source>
        <strain evidence="2 3">CBS 102.13</strain>
    </source>
</reference>
<dbReference type="EMBL" id="KZ559120">
    <property type="protein sequence ID" value="PLB41449.1"/>
    <property type="molecule type" value="Genomic_DNA"/>
</dbReference>